<dbReference type="InterPro" id="IPR033162">
    <property type="entry name" value="TBCD"/>
</dbReference>
<dbReference type="Pfam" id="PF23579">
    <property type="entry name" value="ARM_TBCD"/>
    <property type="match status" value="1"/>
</dbReference>
<dbReference type="InterPro" id="IPR058033">
    <property type="entry name" value="ARM_TBCD_2nd"/>
</dbReference>
<evidence type="ECO:0000259" key="3">
    <source>
        <dbReference type="Pfam" id="PF12612"/>
    </source>
</evidence>
<dbReference type="Pfam" id="PF25767">
    <property type="entry name" value="ARM_TBCD_2nd"/>
    <property type="match status" value="1"/>
</dbReference>
<feature type="domain" description="Tubulin-folding cofactor D C-terminal" evidence="3">
    <location>
        <begin position="887"/>
        <end position="1085"/>
    </location>
</feature>
<dbReference type="AlphaFoldDB" id="A0A0C9XPC9"/>
<feature type="domain" description="Tubulin-folding cofactor D ARM repeats" evidence="4">
    <location>
        <begin position="354"/>
        <end position="544"/>
    </location>
</feature>
<evidence type="ECO:0000259" key="4">
    <source>
        <dbReference type="Pfam" id="PF25767"/>
    </source>
</evidence>
<dbReference type="GO" id="GO:0048487">
    <property type="term" value="F:beta-tubulin binding"/>
    <property type="evidence" value="ECO:0007669"/>
    <property type="project" value="InterPro"/>
</dbReference>
<dbReference type="InterPro" id="IPR016024">
    <property type="entry name" value="ARM-type_fold"/>
</dbReference>
<organism evidence="5 6">
    <name type="scientific">Laccaria amethystina LaAM-08-1</name>
    <dbReference type="NCBI Taxonomy" id="1095629"/>
    <lineage>
        <taxon>Eukaryota</taxon>
        <taxon>Fungi</taxon>
        <taxon>Dikarya</taxon>
        <taxon>Basidiomycota</taxon>
        <taxon>Agaricomycotina</taxon>
        <taxon>Agaricomycetes</taxon>
        <taxon>Agaricomycetidae</taxon>
        <taxon>Agaricales</taxon>
        <taxon>Agaricineae</taxon>
        <taxon>Hydnangiaceae</taxon>
        <taxon>Laccaria</taxon>
    </lineage>
</organism>
<evidence type="ECO:0000256" key="1">
    <source>
        <dbReference type="ARBA" id="ARBA00023186"/>
    </source>
</evidence>
<keyword evidence="6" id="KW-1185">Reference proteome</keyword>
<dbReference type="InterPro" id="IPR022577">
    <property type="entry name" value="TBCD_C"/>
</dbReference>
<reference evidence="5 6" key="1">
    <citation type="submission" date="2014-04" db="EMBL/GenBank/DDBJ databases">
        <authorList>
            <consortium name="DOE Joint Genome Institute"/>
            <person name="Kuo A."/>
            <person name="Kohler A."/>
            <person name="Nagy L.G."/>
            <person name="Floudas D."/>
            <person name="Copeland A."/>
            <person name="Barry K.W."/>
            <person name="Cichocki N."/>
            <person name="Veneault-Fourrey C."/>
            <person name="LaButti K."/>
            <person name="Lindquist E.A."/>
            <person name="Lipzen A."/>
            <person name="Lundell T."/>
            <person name="Morin E."/>
            <person name="Murat C."/>
            <person name="Sun H."/>
            <person name="Tunlid A."/>
            <person name="Henrissat B."/>
            <person name="Grigoriev I.V."/>
            <person name="Hibbett D.S."/>
            <person name="Martin F."/>
            <person name="Nordberg H.P."/>
            <person name="Cantor M.N."/>
            <person name="Hua S.X."/>
        </authorList>
    </citation>
    <scope>NUCLEOTIDE SEQUENCE [LARGE SCALE GENOMIC DNA]</scope>
    <source>
        <strain evidence="5 6">LaAM-08-1</strain>
    </source>
</reference>
<proteinExistence type="predicted"/>
<dbReference type="PROSITE" id="PS50077">
    <property type="entry name" value="HEAT_REPEAT"/>
    <property type="match status" value="1"/>
</dbReference>
<evidence type="ECO:0008006" key="7">
    <source>
        <dbReference type="Google" id="ProtNLM"/>
    </source>
</evidence>
<dbReference type="Proteomes" id="UP000054477">
    <property type="component" value="Unassembled WGS sequence"/>
</dbReference>
<dbReference type="Gene3D" id="1.25.10.10">
    <property type="entry name" value="Leucine-rich Repeat Variant"/>
    <property type="match status" value="2"/>
</dbReference>
<protein>
    <recommendedName>
        <fullName evidence="7">Tubulin-specific chaperone D</fullName>
    </recommendedName>
</protein>
<name>A0A0C9XPC9_9AGAR</name>
<keyword evidence="1" id="KW-0143">Chaperone</keyword>
<dbReference type="InterPro" id="IPR011989">
    <property type="entry name" value="ARM-like"/>
</dbReference>
<dbReference type="SUPFAM" id="SSF48371">
    <property type="entry name" value="ARM repeat"/>
    <property type="match status" value="2"/>
</dbReference>
<evidence type="ECO:0000313" key="5">
    <source>
        <dbReference type="EMBL" id="KIK03384.1"/>
    </source>
</evidence>
<dbReference type="OrthoDB" id="1735853at2759"/>
<dbReference type="InterPro" id="IPR021133">
    <property type="entry name" value="HEAT_type_2"/>
</dbReference>
<dbReference type="GO" id="GO:0005096">
    <property type="term" value="F:GTPase activator activity"/>
    <property type="evidence" value="ECO:0007669"/>
    <property type="project" value="InterPro"/>
</dbReference>
<dbReference type="PANTHER" id="PTHR12658">
    <property type="entry name" value="BETA-TUBULIN COFACTOR D"/>
    <property type="match status" value="1"/>
</dbReference>
<reference evidence="6" key="2">
    <citation type="submission" date="2015-01" db="EMBL/GenBank/DDBJ databases">
        <title>Evolutionary Origins and Diversification of the Mycorrhizal Mutualists.</title>
        <authorList>
            <consortium name="DOE Joint Genome Institute"/>
            <consortium name="Mycorrhizal Genomics Consortium"/>
            <person name="Kohler A."/>
            <person name="Kuo A."/>
            <person name="Nagy L.G."/>
            <person name="Floudas D."/>
            <person name="Copeland A."/>
            <person name="Barry K.W."/>
            <person name="Cichocki N."/>
            <person name="Veneault-Fourrey C."/>
            <person name="LaButti K."/>
            <person name="Lindquist E.A."/>
            <person name="Lipzen A."/>
            <person name="Lundell T."/>
            <person name="Morin E."/>
            <person name="Murat C."/>
            <person name="Riley R."/>
            <person name="Ohm R."/>
            <person name="Sun H."/>
            <person name="Tunlid A."/>
            <person name="Henrissat B."/>
            <person name="Grigoriev I.V."/>
            <person name="Hibbett D.S."/>
            <person name="Martin F."/>
        </authorList>
    </citation>
    <scope>NUCLEOTIDE SEQUENCE [LARGE SCALE GENOMIC DNA]</scope>
    <source>
        <strain evidence="6">LaAM-08-1</strain>
    </source>
</reference>
<dbReference type="STRING" id="1095629.A0A0C9XPC9"/>
<dbReference type="PANTHER" id="PTHR12658:SF0">
    <property type="entry name" value="TUBULIN-SPECIFIC CHAPERONE D"/>
    <property type="match status" value="1"/>
</dbReference>
<accession>A0A0C9XPC9</accession>
<dbReference type="HOGENOM" id="CLU_003043_0_1_1"/>
<evidence type="ECO:0000313" key="6">
    <source>
        <dbReference type="Proteomes" id="UP000054477"/>
    </source>
</evidence>
<dbReference type="Pfam" id="PF12612">
    <property type="entry name" value="TFCD_C"/>
    <property type="match status" value="1"/>
</dbReference>
<sequence length="1154" mass="129337">MEEELHERTLFAAVEHQEDTTASRATDHELYERKLFATFERHGEFSNAQHVLLFVDLFEEPTGDGREEHETFRRISAILNEYQEQSYLLDPFLEQLVVPVVERLKEFAKEATLHPDNPGSMWRVDRLAMLLYSYIKCRGCKTIIRFFPHDIVDLSIALDYTRIPGALFQDKNHWALRYGVLLWLSLICIIPFDLAQFDEPDSIGRTASLIESLGMEHLGKAGLERDAAAMLLSRFYMRKDTGSGFHAFVELAQGLLRTSDDIFTTIGLLQVVCDVVKSGLPEQIKAEQSSLLSLATLINDRKSLTSNSLVRKYKTKLVARVGLRMLPGSINLGRSKGVRTLAGGEIDANTPSFADEEIPEEIELILEQLLQSLQDKDTIVRWSSAKGIARIAERLPTDFASQVLETIIELFSIHSIAAASLYDLPAIAESTWHGACLACAEMARRSLVPSRHLPALIDWLSKALYFDLRKGAHSIGSNVRDAASYVLWALARTQEPAALIPHASNLARRLAAVALYDREVHIRRAASAAFQEHVGRTNLFPHGIDVLGKADFYAVSVRKNAYLVAASQVAEHAEYRQFLFDHLLDVVLRHWDVAMRELGAQSLHLICLLDLTKLGPEATSKAARLLESVDLIDLHGGILVLSEIAHAYRSNIKEADLREQLLRGIFKHLANISESTLTTPRNDIVTSAACRLLARSLTITEIELKERSSVPNWRAIVDFGLKHRNSNVQEAAAEAMAEFSISFYFTLIKEMKTGSSLMRQSLARVLGVIDYDSHPASLSVAVACLLDMTTSAKSTIEVRRSCYISLPLILANVLPHLTMHLKSDAVNLIVNALRAGLNDYTIDERGDVGSWVRIASIRGLTSISELMIMNGSSIPDFERYFPPENYHAIISGILKQGVERLDNVRQEAGSCFIRLLRLPLPSVADQERWSLSSLELLKELFKNNDYEPSSWSDGAWLFPRAIRLLGVPEYRHDILSGILLSLSSKTDSIQRPLAKSLVDYIEELPIFSDSTNSFSLIDLVNNLIERIKPNLSSNTIVVPILQTFNVLLEADSLRRLSDKPQGVESLQMLLSISSKNVARFKSVQRIHGSMKIVINLVTFEPLFAKNVSTLSEFLSHRFPRIRADAAEYLYLTLQGADIEVDTDEVENILLDTEW</sequence>
<feature type="repeat" description="HEAT" evidence="2">
    <location>
        <begin position="365"/>
        <end position="402"/>
    </location>
</feature>
<evidence type="ECO:0000256" key="2">
    <source>
        <dbReference type="PROSITE-ProRule" id="PRU00103"/>
    </source>
</evidence>
<dbReference type="GO" id="GO:0000226">
    <property type="term" value="P:microtubule cytoskeleton organization"/>
    <property type="evidence" value="ECO:0007669"/>
    <property type="project" value="TreeGrafter"/>
</dbReference>
<gene>
    <name evidence="5" type="ORF">K443DRAFT_5470</name>
</gene>
<dbReference type="GO" id="GO:0007021">
    <property type="term" value="P:tubulin complex assembly"/>
    <property type="evidence" value="ECO:0007669"/>
    <property type="project" value="InterPro"/>
</dbReference>
<dbReference type="GO" id="GO:0007023">
    <property type="term" value="P:post-chaperonin tubulin folding pathway"/>
    <property type="evidence" value="ECO:0007669"/>
    <property type="project" value="InterPro"/>
</dbReference>
<dbReference type="EMBL" id="KN838581">
    <property type="protein sequence ID" value="KIK03384.1"/>
    <property type="molecule type" value="Genomic_DNA"/>
</dbReference>